<gene>
    <name evidence="1" type="ORF">HMPREF9715_00885</name>
</gene>
<evidence type="ECO:0000313" key="2">
    <source>
        <dbReference type="Proteomes" id="UP000004834"/>
    </source>
</evidence>
<proteinExistence type="predicted"/>
<name>A0AAV3F5H6_9FLAO</name>
<dbReference type="AlphaFoldDB" id="A0AAV3F5H6"/>
<sequence length="151" mass="17166">MLLISRLKEFVAECKSDIQAIKATDIVVSTDEVAKLMKEHNEENNILMIAIVPEHDIKGKEDSAMVDNGTIFYFLEKTDYSEVTQDGYLEVFERTQLVAKEFVEKILSDKEDNKFCGLFQHLADNVFQISPIKALSSCNGYFVNVSFKTVL</sequence>
<dbReference type="RefSeq" id="WP_006262937.1">
    <property type="nucleotide sequence ID" value="NZ_JH590837.1"/>
</dbReference>
<organism evidence="1 2">
    <name type="scientific">Myroides odoratimimus CIP 101113</name>
    <dbReference type="NCBI Taxonomy" id="883154"/>
    <lineage>
        <taxon>Bacteria</taxon>
        <taxon>Pseudomonadati</taxon>
        <taxon>Bacteroidota</taxon>
        <taxon>Flavobacteriia</taxon>
        <taxon>Flavobacteriales</taxon>
        <taxon>Flavobacteriaceae</taxon>
        <taxon>Myroides</taxon>
    </lineage>
</organism>
<dbReference type="Proteomes" id="UP000004834">
    <property type="component" value="Unassembled WGS sequence"/>
</dbReference>
<accession>A0AAV3F5H6</accession>
<protein>
    <submittedName>
        <fullName evidence="1">Uncharacterized protein</fullName>
    </submittedName>
</protein>
<evidence type="ECO:0000313" key="1">
    <source>
        <dbReference type="EMBL" id="EHO13811.1"/>
    </source>
</evidence>
<comment type="caution">
    <text evidence="1">The sequence shown here is derived from an EMBL/GenBank/DDBJ whole genome shotgun (WGS) entry which is preliminary data.</text>
</comment>
<dbReference type="EMBL" id="AGEE01000008">
    <property type="protein sequence ID" value="EHO13811.1"/>
    <property type="molecule type" value="Genomic_DNA"/>
</dbReference>
<reference evidence="1 2" key="1">
    <citation type="submission" date="2011-11" db="EMBL/GenBank/DDBJ databases">
        <title>The Genome Sequence of Myroides odoratimimus CIP 101113.</title>
        <authorList>
            <person name="Earl A."/>
            <person name="Ward D."/>
            <person name="Feldgarden M."/>
            <person name="Gevers D."/>
            <person name="Huys G."/>
            <person name="Young S.K."/>
            <person name="Zeng Q."/>
            <person name="Gargeya S."/>
            <person name="Fitzgerald M."/>
            <person name="Haas B."/>
            <person name="Abouelleil A."/>
            <person name="Alvarado L."/>
            <person name="Arachchi H.M."/>
            <person name="Berlin A."/>
            <person name="Brown A."/>
            <person name="Chapman S.B."/>
            <person name="Chen Z."/>
            <person name="Dunbar C."/>
            <person name="Freedman E."/>
            <person name="Gearin G."/>
            <person name="Goldberg J."/>
            <person name="Griggs A."/>
            <person name="Gujja S."/>
            <person name="Heiman D."/>
            <person name="Howarth C."/>
            <person name="Larson L."/>
            <person name="Lui A."/>
            <person name="MacDonald P.J.P."/>
            <person name="Montmayeur A."/>
            <person name="Murphy C."/>
            <person name="Neiman D."/>
            <person name="Pearson M."/>
            <person name="Priest M."/>
            <person name="Roberts A."/>
            <person name="Saif S."/>
            <person name="Shea T."/>
            <person name="Shenoy N."/>
            <person name="Sisk P."/>
            <person name="Stolte C."/>
            <person name="Sykes S."/>
            <person name="Wortman J."/>
            <person name="Nusbaum C."/>
            <person name="Birren B."/>
        </authorList>
    </citation>
    <scope>NUCLEOTIDE SEQUENCE [LARGE SCALE GENOMIC DNA]</scope>
    <source>
        <strain evidence="1 2">CIP 101113</strain>
    </source>
</reference>